<dbReference type="Gene3D" id="3.40.50.920">
    <property type="match status" value="1"/>
</dbReference>
<dbReference type="RefSeq" id="WP_080919828.1">
    <property type="nucleotide sequence ID" value="NZ_MDET01000016.1"/>
</dbReference>
<evidence type="ECO:0000256" key="16">
    <source>
        <dbReference type="PIRSR" id="PIRSR605478-3"/>
    </source>
</evidence>
<dbReference type="Pfam" id="PF02779">
    <property type="entry name" value="Transket_pyr"/>
    <property type="match status" value="1"/>
</dbReference>
<evidence type="ECO:0000259" key="19">
    <source>
        <dbReference type="SMART" id="SM00861"/>
    </source>
</evidence>
<feature type="site" description="Important for catalytic activity" evidence="18">
    <location>
        <position position="264"/>
    </location>
</feature>
<dbReference type="FunFam" id="3.40.50.970:FF:000004">
    <property type="entry name" value="Transketolase"/>
    <property type="match status" value="1"/>
</dbReference>
<dbReference type="InterPro" id="IPR049557">
    <property type="entry name" value="Transketolase_CS"/>
</dbReference>
<comment type="cofactor">
    <cofactor evidence="2">
        <name>Mn(2+)</name>
        <dbReference type="ChEBI" id="CHEBI:29035"/>
    </cofactor>
</comment>
<dbReference type="FunFam" id="3.40.50.920:FF:000003">
    <property type="entry name" value="Transketolase"/>
    <property type="match status" value="1"/>
</dbReference>
<feature type="domain" description="Transketolase-like pyrimidine-binding" evidence="19">
    <location>
        <begin position="359"/>
        <end position="530"/>
    </location>
</feature>
<evidence type="ECO:0000256" key="6">
    <source>
        <dbReference type="ARBA" id="ARBA00013152"/>
    </source>
</evidence>
<evidence type="ECO:0000313" key="21">
    <source>
        <dbReference type="Proteomes" id="UP000191905"/>
    </source>
</evidence>
<dbReference type="SUPFAM" id="SSF52518">
    <property type="entry name" value="Thiamin diphosphate-binding fold (THDP-binding)"/>
    <property type="match status" value="2"/>
</dbReference>
<feature type="binding site" evidence="15">
    <location>
        <position position="474"/>
    </location>
    <ligand>
        <name>substrate</name>
    </ligand>
</feature>
<evidence type="ECO:0000256" key="17">
    <source>
        <dbReference type="PIRSR" id="PIRSR605478-4"/>
    </source>
</evidence>
<feature type="binding site" evidence="16">
    <location>
        <position position="189"/>
    </location>
    <ligand>
        <name>thiamine diphosphate</name>
        <dbReference type="ChEBI" id="CHEBI:58937"/>
    </ligand>
</feature>
<comment type="cofactor">
    <cofactor evidence="1">
        <name>Ca(2+)</name>
        <dbReference type="ChEBI" id="CHEBI:29108"/>
    </cofactor>
</comment>
<dbReference type="GO" id="GO:0006098">
    <property type="term" value="P:pentose-phosphate shunt"/>
    <property type="evidence" value="ECO:0007669"/>
    <property type="project" value="TreeGrafter"/>
</dbReference>
<comment type="cofactor">
    <cofactor evidence="17">
        <name>Mg(2+)</name>
        <dbReference type="ChEBI" id="CHEBI:18420"/>
    </cofactor>
    <text evidence="17">Binds 1 Mg(2+) ion per subunit. Can also utilize other divalent metal cations, such as Ca(2+), Mn(2+) and Co(2+).</text>
</comment>
<feature type="binding site" evidence="15">
    <location>
        <position position="389"/>
    </location>
    <ligand>
        <name>substrate</name>
    </ligand>
</feature>
<dbReference type="Pfam" id="PF00456">
    <property type="entry name" value="Transketolase_N"/>
    <property type="match status" value="1"/>
</dbReference>
<dbReference type="AlphaFoldDB" id="A0A1V8RQE3"/>
<dbReference type="GO" id="GO:0046872">
    <property type="term" value="F:metal ion binding"/>
    <property type="evidence" value="ECO:0007669"/>
    <property type="project" value="UniProtKB-KW"/>
</dbReference>
<feature type="binding site" evidence="16">
    <location>
        <position position="264"/>
    </location>
    <ligand>
        <name>thiamine diphosphate</name>
        <dbReference type="ChEBI" id="CHEBI:58937"/>
    </ligand>
</feature>
<comment type="catalytic activity">
    <reaction evidence="12">
        <text>D-sedoheptulose 7-phosphate + D-glyceraldehyde 3-phosphate = aldehydo-D-ribose 5-phosphate + D-xylulose 5-phosphate</text>
        <dbReference type="Rhea" id="RHEA:10508"/>
        <dbReference type="ChEBI" id="CHEBI:57483"/>
        <dbReference type="ChEBI" id="CHEBI:57737"/>
        <dbReference type="ChEBI" id="CHEBI:58273"/>
        <dbReference type="ChEBI" id="CHEBI:59776"/>
        <dbReference type="EC" id="2.2.1.1"/>
    </reaction>
</comment>
<organism evidence="20 21">
    <name type="scientific">Manganibacter manganicus</name>
    <dbReference type="NCBI Taxonomy" id="1873176"/>
    <lineage>
        <taxon>Bacteria</taxon>
        <taxon>Pseudomonadati</taxon>
        <taxon>Pseudomonadota</taxon>
        <taxon>Alphaproteobacteria</taxon>
        <taxon>Hyphomicrobiales</taxon>
        <taxon>Phyllobacteriaceae</taxon>
        <taxon>Manganibacter</taxon>
    </lineage>
</organism>
<evidence type="ECO:0000256" key="10">
    <source>
        <dbReference type="ARBA" id="ARBA00022842"/>
    </source>
</evidence>
<evidence type="ECO:0000256" key="18">
    <source>
        <dbReference type="PIRSR" id="PIRSR605478-5"/>
    </source>
</evidence>
<proteinExistence type="inferred from homology"/>
<dbReference type="GO" id="GO:0004802">
    <property type="term" value="F:transketolase activity"/>
    <property type="evidence" value="ECO:0007669"/>
    <property type="project" value="UniProtKB-UniRule"/>
</dbReference>
<evidence type="ECO:0000256" key="3">
    <source>
        <dbReference type="ARBA" id="ARBA00001941"/>
    </source>
</evidence>
<feature type="binding site" evidence="17">
    <location>
        <position position="191"/>
    </location>
    <ligand>
        <name>Mg(2+)</name>
        <dbReference type="ChEBI" id="CHEBI:18420"/>
    </ligand>
</feature>
<reference evidence="20 21" key="1">
    <citation type="journal article" date="2016" name="Int. J. Syst. Evol. Microbiol.">
        <title>Pseudaminobacter manganicus sp. nov., isolated from sludge of a manganese mine.</title>
        <authorList>
            <person name="Li J."/>
            <person name="Huang J."/>
            <person name="Liao S."/>
            <person name="Wang G."/>
        </authorList>
    </citation>
    <scope>NUCLEOTIDE SEQUENCE [LARGE SCALE GENOMIC DNA]</scope>
    <source>
        <strain evidence="20 21">JH-7</strain>
    </source>
</reference>
<dbReference type="SUPFAM" id="SSF52922">
    <property type="entry name" value="TK C-terminal domain-like"/>
    <property type="match status" value="1"/>
</dbReference>
<feature type="site" description="Important for catalytic activity" evidence="18">
    <location>
        <position position="30"/>
    </location>
</feature>
<dbReference type="EMBL" id="MDET01000016">
    <property type="protein sequence ID" value="OQM75420.1"/>
    <property type="molecule type" value="Genomic_DNA"/>
</dbReference>
<evidence type="ECO:0000256" key="13">
    <source>
        <dbReference type="NCBIfam" id="TIGR00232"/>
    </source>
</evidence>
<dbReference type="EC" id="2.2.1.1" evidence="6 13"/>
<evidence type="ECO:0000256" key="11">
    <source>
        <dbReference type="ARBA" id="ARBA00023052"/>
    </source>
</evidence>
<keyword evidence="9" id="KW-0106">Calcium</keyword>
<keyword evidence="11 16" id="KW-0786">Thiamine pyrophosphate</keyword>
<evidence type="ECO:0000256" key="14">
    <source>
        <dbReference type="PIRSR" id="PIRSR605478-1"/>
    </source>
</evidence>
<feature type="binding site" evidence="17">
    <location>
        <position position="189"/>
    </location>
    <ligand>
        <name>Mg(2+)</name>
        <dbReference type="ChEBI" id="CHEBI:18420"/>
    </ligand>
</feature>
<comment type="cofactor">
    <cofactor evidence="16">
        <name>thiamine diphosphate</name>
        <dbReference type="ChEBI" id="CHEBI:58937"/>
    </cofactor>
    <text evidence="16">Binds 1 thiamine pyrophosphate per subunit. During the reaction, the substrate forms a covalent intermediate with the cofactor.</text>
</comment>
<sequence length="679" mass="73147">MTAQARDHRRLANAIRALTMDAVQANNSGHPGTAMGMADIAEVLWNDFLRHNPGDPDWPNRDRFVQSNGHGSMLIYSLLYLAGYDLSLDDLRRHRQFGSRTPGHPERGITPGVETTTGPLGQGFATAIGMALAERRLAEEFNRDGFPVVDHFTYVFAGDGCLMEGISQEAASLAGTLGLSKLIAVYDDNNISIDGEVGDWFADDTAARFRSLNWNVIAEVDGHDPVAIRAAFEAAHASDRPTLICCKTIIGFGSPNKQGKEESHGAPLGAKEVALTREALGWDYPPFEIPGDVVAGWDGREKGARMQAEWERMFAAYGKSHPELAAEFRRRMKGEPSPALAKLVKEEAAAILGKPAEDQPLRKASSRIAGLMTKAAPELVGGSADLSQSTLAWTQASRSIRPGDFSGNFVHYGVREFAMSAMMNGMAAHGGLVPSGATYLVFSDYSRNAVRLAALMKLRAVFVYTHDSIGVGEDGPTHQPSEQLVALRAIPDFSVWRPGSELEALIAWDESLRREGPSAMVLARQGSKGVDHRPGDDEKIRKGGYVLSDPENGAAPDLVLAGTGSELSLVRQAAARLEAEGVAVRVVSVPNANVFARQSGDYRSSVLPRHLPTIVVEAACSFYWYQFLGERRRIIGVDRFGESAPGPEVFSHFGFTVDAVAEAARNLLAENGGATAAPA</sequence>
<dbReference type="InterPro" id="IPR005474">
    <property type="entry name" value="Transketolase_N"/>
</dbReference>
<dbReference type="InterPro" id="IPR005475">
    <property type="entry name" value="Transketolase-like_Pyr-bd"/>
</dbReference>
<dbReference type="InterPro" id="IPR055152">
    <property type="entry name" value="Transketolase-like_C_2"/>
</dbReference>
<dbReference type="InterPro" id="IPR009014">
    <property type="entry name" value="Transketo_C/PFOR_II"/>
</dbReference>
<evidence type="ECO:0000256" key="7">
    <source>
        <dbReference type="ARBA" id="ARBA00022679"/>
    </source>
</evidence>
<name>A0A1V8RQE3_9HYPH</name>
<dbReference type="STRING" id="1873176.BFN67_18460"/>
<evidence type="ECO:0000256" key="8">
    <source>
        <dbReference type="ARBA" id="ARBA00022723"/>
    </source>
</evidence>
<keyword evidence="21" id="KW-1185">Reference proteome</keyword>
<keyword evidence="10 17" id="KW-0460">Magnesium</keyword>
<dbReference type="NCBIfam" id="TIGR00232">
    <property type="entry name" value="tktlase_bact"/>
    <property type="match status" value="1"/>
</dbReference>
<feature type="binding site" evidence="15">
    <location>
        <position position="264"/>
    </location>
    <ligand>
        <name>substrate</name>
    </ligand>
</feature>
<gene>
    <name evidence="20" type="ORF">BFN67_18460</name>
</gene>
<dbReference type="CDD" id="cd02012">
    <property type="entry name" value="TPP_TK"/>
    <property type="match status" value="1"/>
</dbReference>
<comment type="cofactor">
    <cofactor evidence="3">
        <name>Co(2+)</name>
        <dbReference type="ChEBI" id="CHEBI:48828"/>
    </cofactor>
</comment>
<keyword evidence="8 17" id="KW-0479">Metal-binding</keyword>
<comment type="similarity">
    <text evidence="4">Belongs to the transketolase family.</text>
</comment>
<dbReference type="InterPro" id="IPR005478">
    <property type="entry name" value="Transketolase_bac-like"/>
</dbReference>
<dbReference type="Pfam" id="PF22613">
    <property type="entry name" value="Transketolase_C_1"/>
    <property type="match status" value="1"/>
</dbReference>
<evidence type="ECO:0000256" key="12">
    <source>
        <dbReference type="ARBA" id="ARBA00049473"/>
    </source>
</evidence>
<feature type="binding site" evidence="16">
    <location>
        <position position="442"/>
    </location>
    <ligand>
        <name>thiamine diphosphate</name>
        <dbReference type="ChEBI" id="CHEBI:58937"/>
    </ligand>
</feature>
<accession>A0A1V8RQE3</accession>
<feature type="binding site" evidence="15">
    <location>
        <position position="30"/>
    </location>
    <ligand>
        <name>substrate</name>
    </ligand>
</feature>
<dbReference type="PANTHER" id="PTHR43522:SF2">
    <property type="entry name" value="TRANSKETOLASE 1-RELATED"/>
    <property type="match status" value="1"/>
</dbReference>
<comment type="subunit">
    <text evidence="5">Homodimer.</text>
</comment>
<dbReference type="OrthoDB" id="8732661at2"/>
<feature type="binding site" evidence="16">
    <location>
        <position position="70"/>
    </location>
    <ligand>
        <name>thiamine diphosphate</name>
        <dbReference type="ChEBI" id="CHEBI:58937"/>
    </ligand>
</feature>
<feature type="binding site" evidence="17">
    <location>
        <position position="159"/>
    </location>
    <ligand>
        <name>Mg(2+)</name>
        <dbReference type="ChEBI" id="CHEBI:18420"/>
    </ligand>
</feature>
<feature type="active site" description="Proton donor" evidence="14">
    <location>
        <position position="416"/>
    </location>
</feature>
<dbReference type="InterPro" id="IPR033247">
    <property type="entry name" value="Transketolase_fam"/>
</dbReference>
<dbReference type="Proteomes" id="UP000191905">
    <property type="component" value="Unassembled WGS sequence"/>
</dbReference>
<dbReference type="SMART" id="SM00861">
    <property type="entry name" value="Transket_pyr"/>
    <property type="match status" value="1"/>
</dbReference>
<evidence type="ECO:0000256" key="9">
    <source>
        <dbReference type="ARBA" id="ARBA00022837"/>
    </source>
</evidence>
<dbReference type="FunFam" id="3.40.50.970:FF:000045">
    <property type="entry name" value="Transketolase"/>
    <property type="match status" value="1"/>
</dbReference>
<evidence type="ECO:0000256" key="5">
    <source>
        <dbReference type="ARBA" id="ARBA00011738"/>
    </source>
</evidence>
<evidence type="ECO:0000256" key="1">
    <source>
        <dbReference type="ARBA" id="ARBA00001913"/>
    </source>
</evidence>
<dbReference type="GO" id="GO:0005829">
    <property type="term" value="C:cytosol"/>
    <property type="evidence" value="ECO:0007669"/>
    <property type="project" value="TreeGrafter"/>
</dbReference>
<protein>
    <recommendedName>
        <fullName evidence="6 13">Transketolase</fullName>
        <ecNumber evidence="6 13">2.2.1.1</ecNumber>
    </recommendedName>
</protein>
<feature type="binding site" evidence="16">
    <location>
        <begin position="118"/>
        <end position="120"/>
    </location>
    <ligand>
        <name>thiamine diphosphate</name>
        <dbReference type="ChEBI" id="CHEBI:58937"/>
    </ligand>
</feature>
<comment type="caution">
    <text evidence="20">The sequence shown here is derived from an EMBL/GenBank/DDBJ whole genome shotgun (WGS) entry which is preliminary data.</text>
</comment>
<feature type="binding site" evidence="16">
    <location>
        <position position="160"/>
    </location>
    <ligand>
        <name>thiamine diphosphate</name>
        <dbReference type="ChEBI" id="CHEBI:58937"/>
    </ligand>
</feature>
<keyword evidence="7" id="KW-0808">Transferase</keyword>
<feature type="binding site" evidence="15">
    <location>
        <position position="466"/>
    </location>
    <ligand>
        <name>substrate</name>
    </ligand>
</feature>
<evidence type="ECO:0000256" key="15">
    <source>
        <dbReference type="PIRSR" id="PIRSR605478-2"/>
    </source>
</evidence>
<feature type="binding site" evidence="15">
    <location>
        <position position="524"/>
    </location>
    <ligand>
        <name>substrate</name>
    </ligand>
</feature>
<feature type="binding site" evidence="15">
    <location>
        <position position="362"/>
    </location>
    <ligand>
        <name>substrate</name>
    </ligand>
</feature>
<evidence type="ECO:0000256" key="4">
    <source>
        <dbReference type="ARBA" id="ARBA00007131"/>
    </source>
</evidence>
<evidence type="ECO:0000256" key="2">
    <source>
        <dbReference type="ARBA" id="ARBA00001936"/>
    </source>
</evidence>
<dbReference type="Gene3D" id="3.40.50.970">
    <property type="match status" value="2"/>
</dbReference>
<dbReference type="PROSITE" id="PS00801">
    <property type="entry name" value="TRANSKETOLASE_1"/>
    <property type="match status" value="1"/>
</dbReference>
<feature type="binding site" evidence="15">
    <location>
        <position position="478"/>
    </location>
    <ligand>
        <name>substrate</name>
    </ligand>
</feature>
<dbReference type="InterPro" id="IPR029061">
    <property type="entry name" value="THDP-binding"/>
</dbReference>
<dbReference type="CDD" id="cd07033">
    <property type="entry name" value="TPP_PYR_DXS_TK_like"/>
    <property type="match status" value="1"/>
</dbReference>
<dbReference type="PANTHER" id="PTHR43522">
    <property type="entry name" value="TRANSKETOLASE"/>
    <property type="match status" value="1"/>
</dbReference>
<evidence type="ECO:0000313" key="20">
    <source>
        <dbReference type="EMBL" id="OQM75420.1"/>
    </source>
</evidence>